<dbReference type="InterPro" id="IPR033697">
    <property type="entry name" value="Ribonuclease_T2_eukaryotic"/>
</dbReference>
<dbReference type="PROSITE" id="PS00530">
    <property type="entry name" value="RNASE_T2_1"/>
    <property type="match status" value="1"/>
</dbReference>
<dbReference type="InterPro" id="IPR001568">
    <property type="entry name" value="RNase_T2-like"/>
</dbReference>
<feature type="chain" id="PRO_5007656959" description="ribonuclease T2" evidence="6">
    <location>
        <begin position="25"/>
        <end position="246"/>
    </location>
</feature>
<dbReference type="AlphaFoldDB" id="F5HPR1"/>
<accession>F5HPR1</accession>
<dbReference type="Pfam" id="PF00445">
    <property type="entry name" value="Ribonuclease_T2"/>
    <property type="match status" value="1"/>
</dbReference>
<dbReference type="GO" id="GO:0005576">
    <property type="term" value="C:extracellular region"/>
    <property type="evidence" value="ECO:0007669"/>
    <property type="project" value="TreeGrafter"/>
</dbReference>
<feature type="active site" evidence="4">
    <location>
        <position position="69"/>
    </location>
</feature>
<evidence type="ECO:0000256" key="4">
    <source>
        <dbReference type="PIRSR" id="PIRSR633697-1"/>
    </source>
</evidence>
<evidence type="ECO:0000256" key="1">
    <source>
        <dbReference type="ARBA" id="ARBA00007469"/>
    </source>
</evidence>
<reference evidence="7" key="1">
    <citation type="submission" date="2010-05" db="EMBL/GenBank/DDBJ databases">
        <title>Ribonuclease Ura26.</title>
        <authorList>
            <person name="Itagaki T."/>
            <person name="Hirose D."/>
            <person name="Ogawa Y."/>
            <person name="Inokuchi N."/>
        </authorList>
    </citation>
    <scope>NUCLEOTIDE SEQUENCE</scope>
    <source>
        <strain evidence="7">SAGA4</strain>
    </source>
</reference>
<comment type="similarity">
    <text evidence="1 5">Belongs to the RNase T2 family.</text>
</comment>
<dbReference type="InterPro" id="IPR036430">
    <property type="entry name" value="RNase_T2-like_sf"/>
</dbReference>
<dbReference type="GO" id="GO:0033897">
    <property type="term" value="F:ribonuclease T2 activity"/>
    <property type="evidence" value="ECO:0007669"/>
    <property type="project" value="UniProtKB-EC"/>
</dbReference>
<dbReference type="SUPFAM" id="SSF55895">
    <property type="entry name" value="Ribonuclease Rh-like"/>
    <property type="match status" value="1"/>
</dbReference>
<feature type="signal peptide" evidence="6">
    <location>
        <begin position="1"/>
        <end position="24"/>
    </location>
</feature>
<dbReference type="EC" id="4.6.1.19" evidence="2"/>
<protein>
    <recommendedName>
        <fullName evidence="2">ribonuclease T2</fullName>
        <ecNumber evidence="2">4.6.1.19</ecNumber>
    </recommendedName>
</protein>
<evidence type="ECO:0000256" key="2">
    <source>
        <dbReference type="ARBA" id="ARBA00012571"/>
    </source>
</evidence>
<sequence>MFKSTLLSVVAATAMMLAVPSVDAACSTTALSCSSSASTNTCCTPKYGLVVLVQQWVPGYGPSDAFTLHGLWPDACDGTYAPSNGCDSSREYTNVETIVQNYGTSTLYSDMQTYWPSDAESNNDFWSHEWSKHGTCVSTLAPTCYGSSYTQYEDVTDYLTKVLALRAQYDLYTALANAKITPGGSYTYTAMQNAIKAAFGVTAKIDCSSGTLSDIEINFNVKGTSTYVPVNTTGSTCSGTVKYPTK</sequence>
<keyword evidence="6" id="KW-0732">Signal</keyword>
<dbReference type="GO" id="GO:0003723">
    <property type="term" value="F:RNA binding"/>
    <property type="evidence" value="ECO:0007669"/>
    <property type="project" value="InterPro"/>
</dbReference>
<dbReference type="GO" id="GO:0006401">
    <property type="term" value="P:RNA catabolic process"/>
    <property type="evidence" value="ECO:0007669"/>
    <property type="project" value="TreeGrafter"/>
</dbReference>
<organism evidence="7">
    <name type="scientific">Umbelopsis ramanniana</name>
    <name type="common">Oleaginous fungus</name>
    <name type="synonym">Mortierella ramanniana</name>
    <dbReference type="NCBI Taxonomy" id="41833"/>
    <lineage>
        <taxon>Eukaryota</taxon>
        <taxon>Fungi</taxon>
        <taxon>Fungi incertae sedis</taxon>
        <taxon>Mucoromycota</taxon>
        <taxon>Mucoromycotina</taxon>
        <taxon>Umbelopsidomycetes</taxon>
        <taxon>Umbelopsidales</taxon>
        <taxon>Umbelopsidaceae</taxon>
        <taxon>Umbelopsis</taxon>
    </lineage>
</organism>
<evidence type="ECO:0000256" key="6">
    <source>
        <dbReference type="SAM" id="SignalP"/>
    </source>
</evidence>
<gene>
    <name evidence="7" type="primary">RNUra26</name>
</gene>
<dbReference type="PANTHER" id="PTHR11240:SF22">
    <property type="entry name" value="RIBONUCLEASE T2"/>
    <property type="match status" value="1"/>
</dbReference>
<dbReference type="InterPro" id="IPR033130">
    <property type="entry name" value="RNase_T2_His_AS_2"/>
</dbReference>
<dbReference type="PROSITE" id="PS00531">
    <property type="entry name" value="RNASE_T2_2"/>
    <property type="match status" value="1"/>
</dbReference>
<dbReference type="CDD" id="cd01061">
    <property type="entry name" value="RNase_T2_euk"/>
    <property type="match status" value="1"/>
</dbReference>
<name>F5HPR1_UMBRA</name>
<evidence type="ECO:0000256" key="3">
    <source>
        <dbReference type="ARBA" id="ARBA00023157"/>
    </source>
</evidence>
<evidence type="ECO:0000256" key="5">
    <source>
        <dbReference type="RuleBase" id="RU004328"/>
    </source>
</evidence>
<dbReference type="EMBL" id="AB559557">
    <property type="protein sequence ID" value="BAK32790.1"/>
    <property type="molecule type" value="mRNA"/>
</dbReference>
<evidence type="ECO:0000313" key="7">
    <source>
        <dbReference type="EMBL" id="BAK32791.1"/>
    </source>
</evidence>
<proteinExistence type="evidence at transcript level"/>
<keyword evidence="3" id="KW-1015">Disulfide bond</keyword>
<dbReference type="InterPro" id="IPR018188">
    <property type="entry name" value="RNase_T2_His_AS_1"/>
</dbReference>
<feature type="active site" evidence="4">
    <location>
        <position position="133"/>
    </location>
</feature>
<dbReference type="EMBL" id="AB559558">
    <property type="protein sequence ID" value="BAK32791.1"/>
    <property type="molecule type" value="Genomic_DNA"/>
</dbReference>
<feature type="active site" evidence="4">
    <location>
        <position position="129"/>
    </location>
</feature>
<dbReference type="PANTHER" id="PTHR11240">
    <property type="entry name" value="RIBONUCLEASE T2"/>
    <property type="match status" value="1"/>
</dbReference>
<dbReference type="Gene3D" id="3.90.730.10">
    <property type="entry name" value="Ribonuclease T2-like"/>
    <property type="match status" value="1"/>
</dbReference>